<dbReference type="Proteomes" id="UP001208570">
    <property type="component" value="Unassembled WGS sequence"/>
</dbReference>
<accession>A0AAD9JWD5</accession>
<proteinExistence type="predicted"/>
<organism evidence="1 2">
    <name type="scientific">Paralvinella palmiformis</name>
    <dbReference type="NCBI Taxonomy" id="53620"/>
    <lineage>
        <taxon>Eukaryota</taxon>
        <taxon>Metazoa</taxon>
        <taxon>Spiralia</taxon>
        <taxon>Lophotrochozoa</taxon>
        <taxon>Annelida</taxon>
        <taxon>Polychaeta</taxon>
        <taxon>Sedentaria</taxon>
        <taxon>Canalipalpata</taxon>
        <taxon>Terebellida</taxon>
        <taxon>Terebelliformia</taxon>
        <taxon>Alvinellidae</taxon>
        <taxon>Paralvinella</taxon>
    </lineage>
</organism>
<name>A0AAD9JWD5_9ANNE</name>
<evidence type="ECO:0000313" key="2">
    <source>
        <dbReference type="Proteomes" id="UP001208570"/>
    </source>
</evidence>
<reference evidence="1" key="1">
    <citation type="journal article" date="2023" name="Mol. Biol. Evol.">
        <title>Third-Generation Sequencing Reveals the Adaptive Role of the Epigenome in Three Deep-Sea Polychaetes.</title>
        <authorList>
            <person name="Perez M."/>
            <person name="Aroh O."/>
            <person name="Sun Y."/>
            <person name="Lan Y."/>
            <person name="Juniper S.K."/>
            <person name="Young C.R."/>
            <person name="Angers B."/>
            <person name="Qian P.Y."/>
        </authorList>
    </citation>
    <scope>NUCLEOTIDE SEQUENCE</scope>
    <source>
        <strain evidence="1">P08H-3</strain>
    </source>
</reference>
<keyword evidence="2" id="KW-1185">Reference proteome</keyword>
<comment type="caution">
    <text evidence="1">The sequence shown here is derived from an EMBL/GenBank/DDBJ whole genome shotgun (WGS) entry which is preliminary data.</text>
</comment>
<dbReference type="EMBL" id="JAODUP010000151">
    <property type="protein sequence ID" value="KAK2159540.1"/>
    <property type="molecule type" value="Genomic_DNA"/>
</dbReference>
<evidence type="ECO:0000313" key="1">
    <source>
        <dbReference type="EMBL" id="KAK2159540.1"/>
    </source>
</evidence>
<dbReference type="AlphaFoldDB" id="A0AAD9JWD5"/>
<gene>
    <name evidence="1" type="ORF">LSH36_151g05022</name>
</gene>
<sequence length="95" mass="10680">MKVFIISTSSIPYVSRRTINSIIRLTSVGNSVIYCVSKYHIVSHTNHIRFWTDYNSSQGGTQHQSAEVPNLSSTHVVLTVSVDELHIRYPSSQTT</sequence>
<protein>
    <submittedName>
        <fullName evidence="1">Uncharacterized protein</fullName>
    </submittedName>
</protein>